<sequence length="139" mass="14631">MMRKLDQRGVAAFEFCLVGGALFTLIFAIFDFGRYAITVQSLRMLASAGARANIINCYTPAVIAGTSPSACTTDYLSDPEKQAIVPFLFNSSLGLSPTVTTTAGASALTITASQTGFTMLVPVWGTSFNAPSVSTQVPF</sequence>
<gene>
    <name evidence="3" type="ORF">FXB38_41060</name>
</gene>
<dbReference type="AlphaFoldDB" id="A0A5S4VXU0"/>
<name>A0A5S4VXU0_9BRAD</name>
<reference evidence="3 4" key="1">
    <citation type="submission" date="2019-08" db="EMBL/GenBank/DDBJ databases">
        <title>Bradyrhizobium hipponensis sp. nov., a rhizobium isolated from a Lupinus angustifolius root nodule in Tunisia.</title>
        <authorList>
            <person name="Off K."/>
            <person name="Rejili M."/>
            <person name="Mars M."/>
            <person name="Brachmann A."/>
            <person name="Marin M."/>
        </authorList>
    </citation>
    <scope>NUCLEOTIDE SEQUENCE [LARGE SCALE GENOMIC DNA]</scope>
    <source>
        <strain evidence="3 4">CTAW11</strain>
    </source>
</reference>
<feature type="transmembrane region" description="Helical" evidence="1">
    <location>
        <begin position="12"/>
        <end position="30"/>
    </location>
</feature>
<evidence type="ECO:0000259" key="2">
    <source>
        <dbReference type="Pfam" id="PF07811"/>
    </source>
</evidence>
<evidence type="ECO:0000313" key="4">
    <source>
        <dbReference type="Proteomes" id="UP000324853"/>
    </source>
</evidence>
<keyword evidence="4" id="KW-1185">Reference proteome</keyword>
<evidence type="ECO:0000256" key="1">
    <source>
        <dbReference type="SAM" id="Phobius"/>
    </source>
</evidence>
<dbReference type="InterPro" id="IPR012495">
    <property type="entry name" value="TadE-like_dom"/>
</dbReference>
<protein>
    <submittedName>
        <fullName evidence="3">Pilus assembly protein</fullName>
    </submittedName>
</protein>
<keyword evidence="1" id="KW-0472">Membrane</keyword>
<comment type="caution">
    <text evidence="3">The sequence shown here is derived from an EMBL/GenBank/DDBJ whole genome shotgun (WGS) entry which is preliminary data.</text>
</comment>
<organism evidence="3 4">
    <name type="scientific">Bradyrhizobium cytisi</name>
    <dbReference type="NCBI Taxonomy" id="515489"/>
    <lineage>
        <taxon>Bacteria</taxon>
        <taxon>Pseudomonadati</taxon>
        <taxon>Pseudomonadota</taxon>
        <taxon>Alphaproteobacteria</taxon>
        <taxon>Hyphomicrobiales</taxon>
        <taxon>Nitrobacteraceae</taxon>
        <taxon>Bradyrhizobium</taxon>
    </lineage>
</organism>
<dbReference type="OrthoDB" id="8234508at2"/>
<feature type="domain" description="TadE-like" evidence="2">
    <location>
        <begin position="9"/>
        <end position="51"/>
    </location>
</feature>
<dbReference type="EMBL" id="VSSR01000122">
    <property type="protein sequence ID" value="TYL70883.1"/>
    <property type="molecule type" value="Genomic_DNA"/>
</dbReference>
<keyword evidence="1" id="KW-0812">Transmembrane</keyword>
<dbReference type="Proteomes" id="UP000324853">
    <property type="component" value="Unassembled WGS sequence"/>
</dbReference>
<proteinExistence type="predicted"/>
<evidence type="ECO:0000313" key="3">
    <source>
        <dbReference type="EMBL" id="TYL70883.1"/>
    </source>
</evidence>
<accession>A0A5S4VXU0</accession>
<dbReference type="Pfam" id="PF07811">
    <property type="entry name" value="TadE"/>
    <property type="match status" value="1"/>
</dbReference>
<keyword evidence="1" id="KW-1133">Transmembrane helix</keyword>